<proteinExistence type="predicted"/>
<keyword evidence="1 2" id="KW-0238">DNA-binding</keyword>
<evidence type="ECO:0000259" key="3">
    <source>
        <dbReference type="PROSITE" id="PS50977"/>
    </source>
</evidence>
<name>A0A556CBS4_BREAU</name>
<comment type="caution">
    <text evidence="4">The sequence shown here is derived from an EMBL/GenBank/DDBJ whole genome shotgun (WGS) entry which is preliminary data.</text>
</comment>
<evidence type="ECO:0000256" key="1">
    <source>
        <dbReference type="ARBA" id="ARBA00023125"/>
    </source>
</evidence>
<gene>
    <name evidence="4" type="ORF">FO013_12700</name>
</gene>
<accession>A0A556CBS4</accession>
<sequence>MRSPVGQGRERLMQALFDEFGGNGPASNLSMRQIAERMDVHHTLLTYHFGSRPGLLAAVLSEARRRDNLVFATTKNDFGFTRLCRNLWNFYSDEAVEGRSRGFFHLAGLAVYDREAFDEFISDIDELANLLNSAALRDGRSKTDAQQQSIIAIAGLRGLLLQKLLTPSADIDVAAERFITSLDSL</sequence>
<protein>
    <submittedName>
        <fullName evidence="4">TetR/AcrR family transcriptional regulator</fullName>
    </submittedName>
</protein>
<dbReference type="EMBL" id="VLTK01000007">
    <property type="protein sequence ID" value="TSI14901.1"/>
    <property type="molecule type" value="Genomic_DNA"/>
</dbReference>
<dbReference type="SUPFAM" id="SSF46689">
    <property type="entry name" value="Homeodomain-like"/>
    <property type="match status" value="1"/>
</dbReference>
<reference evidence="4 5" key="1">
    <citation type="submission" date="2019-07" db="EMBL/GenBank/DDBJ databases">
        <title>Draft genome sequence of Brevibacterium aurantiacum XU54 isolated from Xinjiang China.</title>
        <authorList>
            <person name="Xu X."/>
        </authorList>
    </citation>
    <scope>NUCLEOTIDE SEQUENCE [LARGE SCALE GENOMIC DNA]</scope>
    <source>
        <strain evidence="4 5">XU54</strain>
    </source>
</reference>
<dbReference type="PROSITE" id="PS50977">
    <property type="entry name" value="HTH_TETR_2"/>
    <property type="match status" value="1"/>
</dbReference>
<dbReference type="AlphaFoldDB" id="A0A556CBS4"/>
<dbReference type="InterPro" id="IPR001647">
    <property type="entry name" value="HTH_TetR"/>
</dbReference>
<organism evidence="4 5">
    <name type="scientific">Brevibacterium aurantiacum</name>
    <dbReference type="NCBI Taxonomy" id="273384"/>
    <lineage>
        <taxon>Bacteria</taxon>
        <taxon>Bacillati</taxon>
        <taxon>Actinomycetota</taxon>
        <taxon>Actinomycetes</taxon>
        <taxon>Micrococcales</taxon>
        <taxon>Brevibacteriaceae</taxon>
        <taxon>Brevibacterium</taxon>
    </lineage>
</organism>
<dbReference type="Proteomes" id="UP000316406">
    <property type="component" value="Unassembled WGS sequence"/>
</dbReference>
<dbReference type="InterPro" id="IPR009057">
    <property type="entry name" value="Homeodomain-like_sf"/>
</dbReference>
<evidence type="ECO:0000256" key="2">
    <source>
        <dbReference type="PROSITE-ProRule" id="PRU00335"/>
    </source>
</evidence>
<feature type="domain" description="HTH tetR-type" evidence="3">
    <location>
        <begin position="6"/>
        <end position="67"/>
    </location>
</feature>
<dbReference type="OrthoDB" id="3173376at2"/>
<keyword evidence="5" id="KW-1185">Reference proteome</keyword>
<dbReference type="GO" id="GO:0003677">
    <property type="term" value="F:DNA binding"/>
    <property type="evidence" value="ECO:0007669"/>
    <property type="project" value="UniProtKB-UniRule"/>
</dbReference>
<feature type="DNA-binding region" description="H-T-H motif" evidence="2">
    <location>
        <begin position="30"/>
        <end position="49"/>
    </location>
</feature>
<dbReference type="Gene3D" id="1.10.357.10">
    <property type="entry name" value="Tetracycline Repressor, domain 2"/>
    <property type="match status" value="1"/>
</dbReference>
<evidence type="ECO:0000313" key="4">
    <source>
        <dbReference type="EMBL" id="TSI14901.1"/>
    </source>
</evidence>
<evidence type="ECO:0000313" key="5">
    <source>
        <dbReference type="Proteomes" id="UP000316406"/>
    </source>
</evidence>